<protein>
    <recommendedName>
        <fullName evidence="2">ChlI/MoxR AAA lid domain-containing protein</fullName>
    </recommendedName>
</protein>
<dbReference type="InterPro" id="IPR050764">
    <property type="entry name" value="CbbQ/NirQ/NorQ/GpvN"/>
</dbReference>
<evidence type="ECO:0000313" key="3">
    <source>
        <dbReference type="EMBL" id="MPN21995.1"/>
    </source>
</evidence>
<evidence type="ECO:0000256" key="1">
    <source>
        <dbReference type="SAM" id="MobiDB-lite"/>
    </source>
</evidence>
<dbReference type="Gene3D" id="1.10.8.80">
    <property type="entry name" value="Magnesium chelatase subunit I, C-Terminal domain"/>
    <property type="match status" value="1"/>
</dbReference>
<name>A0A645G5R6_9ZZZZ</name>
<dbReference type="InterPro" id="IPR027417">
    <property type="entry name" value="P-loop_NTPase"/>
</dbReference>
<dbReference type="PANTHER" id="PTHR42759:SF1">
    <property type="entry name" value="MAGNESIUM-CHELATASE SUBUNIT CHLD"/>
    <property type="match status" value="1"/>
</dbReference>
<feature type="region of interest" description="Disordered" evidence="1">
    <location>
        <begin position="153"/>
        <end position="181"/>
    </location>
</feature>
<dbReference type="InterPro" id="IPR041628">
    <property type="entry name" value="ChlI/MoxR_AAA_lid"/>
</dbReference>
<dbReference type="Pfam" id="PF17863">
    <property type="entry name" value="AAA_lid_2"/>
    <property type="match status" value="1"/>
</dbReference>
<gene>
    <name evidence="3" type="ORF">SDC9_169378</name>
</gene>
<accession>A0A645G5R6</accession>
<dbReference type="PANTHER" id="PTHR42759">
    <property type="entry name" value="MOXR FAMILY PROTEIN"/>
    <property type="match status" value="1"/>
</dbReference>
<sequence>MDVPYPHGDEEFEILRRMSVDVPVAEPVLDNASVLALQERTNHVFVHQLVAEYIVRLVLATRAPADFGMPDLADVIAIGCSPRATLGLVGASRALALINGRDYVLPADVQAIARDVMSHRLQLGFDAVADNIDPVEVIDRVVAMVPAPTPVWNQPAQPAPTTQPAPPVAAPAPYPQPEFHG</sequence>
<feature type="domain" description="ChlI/MoxR AAA lid" evidence="2">
    <location>
        <begin position="75"/>
        <end position="140"/>
    </location>
</feature>
<reference evidence="3" key="1">
    <citation type="submission" date="2019-08" db="EMBL/GenBank/DDBJ databases">
        <authorList>
            <person name="Kucharzyk K."/>
            <person name="Murdoch R.W."/>
            <person name="Higgins S."/>
            <person name="Loffler F."/>
        </authorList>
    </citation>
    <scope>NUCLEOTIDE SEQUENCE</scope>
</reference>
<dbReference type="AlphaFoldDB" id="A0A645G5R6"/>
<proteinExistence type="predicted"/>
<feature type="compositionally biased region" description="Pro residues" evidence="1">
    <location>
        <begin position="157"/>
        <end position="181"/>
    </location>
</feature>
<dbReference type="EMBL" id="VSSQ01070126">
    <property type="protein sequence ID" value="MPN21995.1"/>
    <property type="molecule type" value="Genomic_DNA"/>
</dbReference>
<organism evidence="3">
    <name type="scientific">bioreactor metagenome</name>
    <dbReference type="NCBI Taxonomy" id="1076179"/>
    <lineage>
        <taxon>unclassified sequences</taxon>
        <taxon>metagenomes</taxon>
        <taxon>ecological metagenomes</taxon>
    </lineage>
</organism>
<dbReference type="SUPFAM" id="SSF52540">
    <property type="entry name" value="P-loop containing nucleoside triphosphate hydrolases"/>
    <property type="match status" value="1"/>
</dbReference>
<comment type="caution">
    <text evidence="3">The sequence shown here is derived from an EMBL/GenBank/DDBJ whole genome shotgun (WGS) entry which is preliminary data.</text>
</comment>
<evidence type="ECO:0000259" key="2">
    <source>
        <dbReference type="Pfam" id="PF17863"/>
    </source>
</evidence>